<organism evidence="1 2">
    <name type="scientific">Chryseobacterium populi</name>
    <dbReference type="NCBI Taxonomy" id="1144316"/>
    <lineage>
        <taxon>Bacteria</taxon>
        <taxon>Pseudomonadati</taxon>
        <taxon>Bacteroidota</taxon>
        <taxon>Flavobacteriia</taxon>
        <taxon>Flavobacteriales</taxon>
        <taxon>Weeksellaceae</taxon>
        <taxon>Chryseobacterium group</taxon>
        <taxon>Chryseobacterium</taxon>
    </lineage>
</organism>
<dbReference type="PROSITE" id="PS51257">
    <property type="entry name" value="PROKAR_LIPOPROTEIN"/>
    <property type="match status" value="1"/>
</dbReference>
<evidence type="ECO:0000313" key="1">
    <source>
        <dbReference type="EMBL" id="EJL69991.1"/>
    </source>
</evidence>
<accession>J3CES8</accession>
<keyword evidence="2" id="KW-1185">Reference proteome</keyword>
<proteinExistence type="predicted"/>
<comment type="caution">
    <text evidence="1">The sequence shown here is derived from an EMBL/GenBank/DDBJ whole genome shotgun (WGS) entry which is preliminary data.</text>
</comment>
<protein>
    <submittedName>
        <fullName evidence="1">Uncharacterized protein</fullName>
    </submittedName>
</protein>
<name>J3CES8_9FLAO</name>
<dbReference type="EMBL" id="AKJY01000063">
    <property type="protein sequence ID" value="EJL69991.1"/>
    <property type="molecule type" value="Genomic_DNA"/>
</dbReference>
<dbReference type="RefSeq" id="WP_007845028.1">
    <property type="nucleotide sequence ID" value="NZ_AKJY01000063.1"/>
</dbReference>
<sequence>MDIKKSLLILILSFLIISCVKNNEVTLAIDDPFYANKVEHKISIDNNTANNYAFYSINDFGVGSFPLIGIYEVIIKDENNKKIESKNIFVNISGSGYSKKDSVTMETFRQKGFDRDMLWFEINRKMKKNAVFINPFSGKGAERKLALLASQTRATGGYYDLKKNKNYTIQFGVSFDSTEIRKYLTPFDIDSLKKNKIKIFHGKLMTKTIPLIVE</sequence>
<dbReference type="OrthoDB" id="1258612at2"/>
<gene>
    <name evidence="1" type="ORF">PMI13_03000</name>
</gene>
<dbReference type="Proteomes" id="UP000007509">
    <property type="component" value="Unassembled WGS sequence"/>
</dbReference>
<dbReference type="PATRIC" id="fig|1144316.3.peg.3020"/>
<reference evidence="1 2" key="1">
    <citation type="journal article" date="2012" name="J. Bacteriol.">
        <title>Twenty-one genome sequences from Pseudomonas species and 19 genome sequences from diverse bacteria isolated from the rhizosphere and endosphere of Populus deltoides.</title>
        <authorList>
            <person name="Brown S.D."/>
            <person name="Utturkar S.M."/>
            <person name="Klingeman D.M."/>
            <person name="Johnson C.M."/>
            <person name="Martin S.L."/>
            <person name="Land M.L."/>
            <person name="Lu T.Y."/>
            <person name="Schadt C.W."/>
            <person name="Doktycz M.J."/>
            <person name="Pelletier D.A."/>
        </authorList>
    </citation>
    <scope>NUCLEOTIDE SEQUENCE [LARGE SCALE GENOMIC DNA]</scope>
    <source>
        <strain evidence="1 2">CF314</strain>
    </source>
</reference>
<evidence type="ECO:0000313" key="2">
    <source>
        <dbReference type="Proteomes" id="UP000007509"/>
    </source>
</evidence>
<dbReference type="AlphaFoldDB" id="J3CES8"/>